<feature type="region of interest" description="Disordered" evidence="1">
    <location>
        <begin position="387"/>
        <end position="448"/>
    </location>
</feature>
<reference evidence="3 4" key="1">
    <citation type="submission" date="2021-03" db="EMBL/GenBank/DDBJ databases">
        <authorList>
            <person name="King G.J."/>
            <person name="Bancroft I."/>
            <person name="Baten A."/>
            <person name="Bloomfield J."/>
            <person name="Borpatragohain P."/>
            <person name="He Z."/>
            <person name="Irish N."/>
            <person name="Irwin J."/>
            <person name="Liu K."/>
            <person name="Mauleon R.P."/>
            <person name="Moore J."/>
            <person name="Morris R."/>
            <person name="Ostergaard L."/>
            <person name="Wang B."/>
            <person name="Wells R."/>
        </authorList>
    </citation>
    <scope>NUCLEOTIDE SEQUENCE [LARGE SCALE GENOMIC DNA]</scope>
    <source>
        <strain evidence="3">R-o-18</strain>
        <tissue evidence="3">Leaf</tissue>
    </source>
</reference>
<dbReference type="InterPro" id="IPR056615">
    <property type="entry name" value="FAZ1_C"/>
</dbReference>
<feature type="domain" description="FAZ1 C-terminal region" evidence="2">
    <location>
        <begin position="4"/>
        <end position="36"/>
    </location>
</feature>
<comment type="caution">
    <text evidence="3">The sequence shown here is derived from an EMBL/GenBank/DDBJ whole genome shotgun (WGS) entry which is preliminary data.</text>
</comment>
<evidence type="ECO:0000313" key="4">
    <source>
        <dbReference type="Proteomes" id="UP000823674"/>
    </source>
</evidence>
<keyword evidence="4" id="KW-1185">Reference proteome</keyword>
<dbReference type="Pfam" id="PF23404">
    <property type="entry name" value="FAZ1_C"/>
    <property type="match status" value="1"/>
</dbReference>
<dbReference type="EMBL" id="JADBGQ010000004">
    <property type="protein sequence ID" value="KAG5401206.1"/>
    <property type="molecule type" value="Genomic_DNA"/>
</dbReference>
<proteinExistence type="predicted"/>
<evidence type="ECO:0000259" key="2">
    <source>
        <dbReference type="Pfam" id="PF23404"/>
    </source>
</evidence>
<organism evidence="3 4">
    <name type="scientific">Brassica rapa subsp. trilocularis</name>
    <dbReference type="NCBI Taxonomy" id="1813537"/>
    <lineage>
        <taxon>Eukaryota</taxon>
        <taxon>Viridiplantae</taxon>
        <taxon>Streptophyta</taxon>
        <taxon>Embryophyta</taxon>
        <taxon>Tracheophyta</taxon>
        <taxon>Spermatophyta</taxon>
        <taxon>Magnoliopsida</taxon>
        <taxon>eudicotyledons</taxon>
        <taxon>Gunneridae</taxon>
        <taxon>Pentapetalae</taxon>
        <taxon>rosids</taxon>
        <taxon>malvids</taxon>
        <taxon>Brassicales</taxon>
        <taxon>Brassicaceae</taxon>
        <taxon>Brassiceae</taxon>
        <taxon>Brassica</taxon>
    </lineage>
</organism>
<accession>A0ABQ7MR60</accession>
<evidence type="ECO:0000313" key="3">
    <source>
        <dbReference type="EMBL" id="KAG5401206.1"/>
    </source>
</evidence>
<feature type="compositionally biased region" description="Basic residues" evidence="1">
    <location>
        <begin position="400"/>
        <end position="413"/>
    </location>
</feature>
<dbReference type="Proteomes" id="UP000823674">
    <property type="component" value="Chromosome A04"/>
</dbReference>
<sequence>MIIEPEKMISEPEKTISEPEKMIPEPETSIPESEKMIPEPETTIPESEKMIPEPETTIPESETTVPGQFTLMPPSLTNLKNKFEINLSPSSFHRFFFSSPSSSSSSLRRRLPVLVVVVSPSSSSSSSLRRRLRLSVDPSSSSLRLFIVVVVSQLICRFYVYSSHSLSRVSDLIKRNASIISIEEDLLYEDLMKIVSEDFSVKEEEISLSYGFSLDMKCIIESFPPLSIGNTRQLRTFISKTRAFDGTCRLCVKVSTDPVSCNTQASDTFASTVPLNANPAILSTVQSEKQSLLYEGVSTVPLNALPDFSTDSASCNIQASDTFASTVPLNANPVILPTVQSEKQSFLYEGVSTVPLNALPDFSPVHIGLSPNTRVAGDIKLSTSTYPENIDELSCPPPATKKKSGRPPTKRKRSVGEFGVPGSKSQSHKCSRCGTGGHNKITCQRPIG</sequence>
<protein>
    <recommendedName>
        <fullName evidence="2">FAZ1 C-terminal region domain-containing protein</fullName>
    </recommendedName>
</protein>
<evidence type="ECO:0000256" key="1">
    <source>
        <dbReference type="SAM" id="MobiDB-lite"/>
    </source>
</evidence>
<feature type="region of interest" description="Disordered" evidence="1">
    <location>
        <begin position="1"/>
        <end position="48"/>
    </location>
</feature>
<gene>
    <name evidence="3" type="primary">A04g506080.1_BraROA</name>
    <name evidence="3" type="ORF">IGI04_015813</name>
</gene>
<feature type="compositionally biased region" description="Basic and acidic residues" evidence="1">
    <location>
        <begin position="1"/>
        <end position="24"/>
    </location>
</feature>
<name>A0ABQ7MR60_BRACM</name>